<dbReference type="InterPro" id="IPR018060">
    <property type="entry name" value="HTH_AraC"/>
</dbReference>
<keyword evidence="2" id="KW-0238">DNA-binding</keyword>
<dbReference type="PANTHER" id="PTHR46796:SF13">
    <property type="entry name" value="HTH-TYPE TRANSCRIPTIONAL ACTIVATOR RHAS"/>
    <property type="match status" value="1"/>
</dbReference>
<dbReference type="SMART" id="SM00342">
    <property type="entry name" value="HTH_ARAC"/>
    <property type="match status" value="1"/>
</dbReference>
<dbReference type="PANTHER" id="PTHR46796">
    <property type="entry name" value="HTH-TYPE TRANSCRIPTIONAL ACTIVATOR RHAS-RELATED"/>
    <property type="match status" value="1"/>
</dbReference>
<gene>
    <name evidence="5" type="ORF">GCM10023191_064800</name>
</gene>
<evidence type="ECO:0000313" key="6">
    <source>
        <dbReference type="Proteomes" id="UP001500503"/>
    </source>
</evidence>
<comment type="caution">
    <text evidence="5">The sequence shown here is derived from an EMBL/GenBank/DDBJ whole genome shotgun (WGS) entry which is preliminary data.</text>
</comment>
<dbReference type="InterPro" id="IPR018062">
    <property type="entry name" value="HTH_AraC-typ_CS"/>
</dbReference>
<sequence length="315" mass="34124">MDPLARILDGPRARDAFLLRSILTPPWSLRIEDRAPLTVASVVRGEAWLVPDDDAAVRLRPGDVAVIRGPHPYTVADHPATPPRVVIHPGQCCTTPEGESLSAAMALGLRTWGDRTDDEAGATTLFTGVYEFEGEINGRLSRVLPQRIVLPAEDWDSPLLPLLGEELHRDAPGQQALLDRLLDLLLTAVLRAWFSRPEAEVPGWYRAQGDPVVGAALRLLHDEPAHPWTVAALAARTGVSRAALARRFSDLVGEPPMTYLTDLRLALAADLLREPDATVAAVARRVGYGSAFALSAAFKRERGVSPQEHRAAALG</sequence>
<dbReference type="PROSITE" id="PS00041">
    <property type="entry name" value="HTH_ARAC_FAMILY_1"/>
    <property type="match status" value="1"/>
</dbReference>
<dbReference type="InterPro" id="IPR050204">
    <property type="entry name" value="AraC_XylS_family_regulators"/>
</dbReference>
<name>A0ABP8QN31_9ACTN</name>
<evidence type="ECO:0000256" key="3">
    <source>
        <dbReference type="ARBA" id="ARBA00023163"/>
    </source>
</evidence>
<evidence type="ECO:0000256" key="2">
    <source>
        <dbReference type="ARBA" id="ARBA00023125"/>
    </source>
</evidence>
<dbReference type="EMBL" id="BAABHF010000040">
    <property type="protein sequence ID" value="GAA4506965.1"/>
    <property type="molecule type" value="Genomic_DNA"/>
</dbReference>
<dbReference type="Proteomes" id="UP001500503">
    <property type="component" value="Unassembled WGS sequence"/>
</dbReference>
<keyword evidence="6" id="KW-1185">Reference proteome</keyword>
<evidence type="ECO:0000313" key="5">
    <source>
        <dbReference type="EMBL" id="GAA4506965.1"/>
    </source>
</evidence>
<evidence type="ECO:0000259" key="4">
    <source>
        <dbReference type="PROSITE" id="PS01124"/>
    </source>
</evidence>
<dbReference type="InterPro" id="IPR009057">
    <property type="entry name" value="Homeodomain-like_sf"/>
</dbReference>
<accession>A0ABP8QN31</accession>
<dbReference type="Pfam" id="PF12852">
    <property type="entry name" value="Cupin_6"/>
    <property type="match status" value="1"/>
</dbReference>
<keyword evidence="1" id="KW-0805">Transcription regulation</keyword>
<dbReference type="RefSeq" id="WP_345470306.1">
    <property type="nucleotide sequence ID" value="NZ_BAABHF010000040.1"/>
</dbReference>
<organism evidence="5 6">
    <name type="scientific">Actinoallomurus oryzae</name>
    <dbReference type="NCBI Taxonomy" id="502180"/>
    <lineage>
        <taxon>Bacteria</taxon>
        <taxon>Bacillati</taxon>
        <taxon>Actinomycetota</taxon>
        <taxon>Actinomycetes</taxon>
        <taxon>Streptosporangiales</taxon>
        <taxon>Thermomonosporaceae</taxon>
        <taxon>Actinoallomurus</taxon>
    </lineage>
</organism>
<dbReference type="Pfam" id="PF12833">
    <property type="entry name" value="HTH_18"/>
    <property type="match status" value="1"/>
</dbReference>
<protein>
    <submittedName>
        <fullName evidence="5">AraC family transcriptional regulator</fullName>
    </submittedName>
</protein>
<dbReference type="InterPro" id="IPR032783">
    <property type="entry name" value="AraC_lig"/>
</dbReference>
<feature type="domain" description="HTH araC/xylS-type" evidence="4">
    <location>
        <begin position="214"/>
        <end position="312"/>
    </location>
</feature>
<dbReference type="Gene3D" id="1.10.10.60">
    <property type="entry name" value="Homeodomain-like"/>
    <property type="match status" value="2"/>
</dbReference>
<keyword evidence="3" id="KW-0804">Transcription</keyword>
<evidence type="ECO:0000256" key="1">
    <source>
        <dbReference type="ARBA" id="ARBA00023015"/>
    </source>
</evidence>
<dbReference type="PROSITE" id="PS01124">
    <property type="entry name" value="HTH_ARAC_FAMILY_2"/>
    <property type="match status" value="1"/>
</dbReference>
<proteinExistence type="predicted"/>
<reference evidence="6" key="1">
    <citation type="journal article" date="2019" name="Int. J. Syst. Evol. Microbiol.">
        <title>The Global Catalogue of Microorganisms (GCM) 10K type strain sequencing project: providing services to taxonomists for standard genome sequencing and annotation.</title>
        <authorList>
            <consortium name="The Broad Institute Genomics Platform"/>
            <consortium name="The Broad Institute Genome Sequencing Center for Infectious Disease"/>
            <person name="Wu L."/>
            <person name="Ma J."/>
        </authorList>
    </citation>
    <scope>NUCLEOTIDE SEQUENCE [LARGE SCALE GENOMIC DNA]</scope>
    <source>
        <strain evidence="6">JCM 17933</strain>
    </source>
</reference>
<dbReference type="SUPFAM" id="SSF46689">
    <property type="entry name" value="Homeodomain-like"/>
    <property type="match status" value="2"/>
</dbReference>